<dbReference type="Pfam" id="PF12704">
    <property type="entry name" value="MacB_PCD"/>
    <property type="match status" value="1"/>
</dbReference>
<feature type="transmembrane region" description="Helical" evidence="6">
    <location>
        <begin position="418"/>
        <end position="441"/>
    </location>
</feature>
<dbReference type="RefSeq" id="WP_076380492.1">
    <property type="nucleotide sequence ID" value="NZ_AP017422.1"/>
</dbReference>
<evidence type="ECO:0000256" key="5">
    <source>
        <dbReference type="ARBA" id="ARBA00023136"/>
    </source>
</evidence>
<feature type="transmembrane region" description="Helical" evidence="6">
    <location>
        <begin position="279"/>
        <end position="301"/>
    </location>
</feature>
<keyword evidence="4 6" id="KW-1133">Transmembrane helix</keyword>
<organism evidence="9 10">
    <name type="scientific">Filimonas lacunae</name>
    <dbReference type="NCBI Taxonomy" id="477680"/>
    <lineage>
        <taxon>Bacteria</taxon>
        <taxon>Pseudomonadati</taxon>
        <taxon>Bacteroidota</taxon>
        <taxon>Chitinophagia</taxon>
        <taxon>Chitinophagales</taxon>
        <taxon>Chitinophagaceae</taxon>
        <taxon>Filimonas</taxon>
    </lineage>
</organism>
<feature type="transmembrane region" description="Helical" evidence="6">
    <location>
        <begin position="330"/>
        <end position="353"/>
    </location>
</feature>
<dbReference type="PANTHER" id="PTHR30572">
    <property type="entry name" value="MEMBRANE COMPONENT OF TRANSPORTER-RELATED"/>
    <property type="match status" value="1"/>
</dbReference>
<evidence type="ECO:0000313" key="9">
    <source>
        <dbReference type="EMBL" id="SIT25395.1"/>
    </source>
</evidence>
<feature type="domain" description="ABC3 transporter permease C-terminal" evidence="7">
    <location>
        <begin position="285"/>
        <end position="401"/>
    </location>
</feature>
<dbReference type="GO" id="GO:0022857">
    <property type="term" value="F:transmembrane transporter activity"/>
    <property type="evidence" value="ECO:0007669"/>
    <property type="project" value="TreeGrafter"/>
</dbReference>
<dbReference type="Proteomes" id="UP000186917">
    <property type="component" value="Unassembled WGS sequence"/>
</dbReference>
<dbReference type="KEGG" id="fln:FLA_2252"/>
<dbReference type="EMBL" id="FTOR01000006">
    <property type="protein sequence ID" value="SIT25395.1"/>
    <property type="molecule type" value="Genomic_DNA"/>
</dbReference>
<gene>
    <name evidence="9" type="ORF">SAMN05421788_106303</name>
</gene>
<evidence type="ECO:0000256" key="4">
    <source>
        <dbReference type="ARBA" id="ARBA00022989"/>
    </source>
</evidence>
<protein>
    <submittedName>
        <fullName evidence="9">Putative ABC transport system permease protein</fullName>
    </submittedName>
</protein>
<sequence length="797" mass="89655">MFINYLKIAWRNLIKNKTYTFINLFGLITGITCCLLIGLYIHHELSFDKFQAKGNRIVRVIMEYSAPGSEASKGNFTSARVFPVFAQNFPEIESGTRMYESNPVITCENGDQFNEDHLLFTDSTYFRMFNATMLQGNPQTALNGPFKMILTASTAQRYFGTTQVMGKVVKVGASAIPYEITGVIADNPTNSQIQFNSLASFSSRNRKNEEKNYWNANYTTYFLVKKPEQIAALQQKIPAFMRKEMQGENSIINFYLEPFNSIHLHSPYDAYAPNTSITYIYIITAIALLILAIACFTYINLSTARSMERAKEVGIRKVSGALRQQIFWQFIYESFILCLLALLVSIALVYLVLPSFNNLTGNRLAIKEILTPSILGYILFVVTILGLLAGGYPALVLSGFQPVAILKGVFKNYGKGAALRKTLIVFQFVISIFLIIATIIVQKQLHFIQHTRLGYDREHVLVLNTDQKIYDKGQTFKDAFLACPDIKNVSISADAPNQISGGYEMRSATMPETSEINVTASEIDENYLATNGIKILYGENINQQDIKDIKRDTVSEKNFKFILNETAARALGWKPSEAVGKRMFVYSTRPGIVKAVVQDFHFQSLHTPIKPLVLFPGDWGNRMMVKVSGQHMPETIRFMQEQWKKLAPHRPFQYHFLDEDYNHMYQSETRLGSLVNIFAGIAIVLACLGLLGLSSYAVQQRSKEISVRKVLGASVTGLTSLLSKNFLQLVLLSFIVAAPLAWLTMHYWLQGYAYRITISWWIFVLAGTAAVVIALVTVASQTLKAAVQSPVKNLKND</sequence>
<dbReference type="InterPro" id="IPR003838">
    <property type="entry name" value="ABC3_permease_C"/>
</dbReference>
<feature type="domain" description="ABC3 transporter permease C-terminal" evidence="7">
    <location>
        <begin position="676"/>
        <end position="788"/>
    </location>
</feature>
<feature type="domain" description="MacB-like periplasmic core" evidence="8">
    <location>
        <begin position="20"/>
        <end position="238"/>
    </location>
</feature>
<evidence type="ECO:0000256" key="1">
    <source>
        <dbReference type="ARBA" id="ARBA00004651"/>
    </source>
</evidence>
<proteinExistence type="predicted"/>
<dbReference type="InterPro" id="IPR025857">
    <property type="entry name" value="MacB_PCD"/>
</dbReference>
<dbReference type="AlphaFoldDB" id="A0A173MFF8"/>
<feature type="transmembrane region" description="Helical" evidence="6">
    <location>
        <begin position="760"/>
        <end position="779"/>
    </location>
</feature>
<evidence type="ECO:0000259" key="7">
    <source>
        <dbReference type="Pfam" id="PF02687"/>
    </source>
</evidence>
<reference evidence="10" key="1">
    <citation type="submission" date="2017-01" db="EMBL/GenBank/DDBJ databases">
        <authorList>
            <person name="Varghese N."/>
            <person name="Submissions S."/>
        </authorList>
    </citation>
    <scope>NUCLEOTIDE SEQUENCE [LARGE SCALE GENOMIC DNA]</scope>
    <source>
        <strain evidence="10">DSM 21054</strain>
    </source>
</reference>
<feature type="transmembrane region" description="Helical" evidence="6">
    <location>
        <begin position="21"/>
        <end position="41"/>
    </location>
</feature>
<evidence type="ECO:0000256" key="6">
    <source>
        <dbReference type="SAM" id="Phobius"/>
    </source>
</evidence>
<keyword evidence="3 6" id="KW-0812">Transmembrane</keyword>
<dbReference type="InterPro" id="IPR050250">
    <property type="entry name" value="Macrolide_Exporter_MacB"/>
</dbReference>
<evidence type="ECO:0000259" key="8">
    <source>
        <dbReference type="Pfam" id="PF12704"/>
    </source>
</evidence>
<comment type="subcellular location">
    <subcellularLocation>
        <location evidence="1">Cell membrane</location>
        <topology evidence="1">Multi-pass membrane protein</topology>
    </subcellularLocation>
</comment>
<feature type="transmembrane region" description="Helical" evidence="6">
    <location>
        <begin position="726"/>
        <end position="748"/>
    </location>
</feature>
<dbReference type="PANTHER" id="PTHR30572:SF18">
    <property type="entry name" value="ABC-TYPE MACROLIDE FAMILY EXPORT SYSTEM PERMEASE COMPONENT 2"/>
    <property type="match status" value="1"/>
</dbReference>
<name>A0A173MFF8_9BACT</name>
<keyword evidence="5 6" id="KW-0472">Membrane</keyword>
<feature type="transmembrane region" description="Helical" evidence="6">
    <location>
        <begin position="373"/>
        <end position="397"/>
    </location>
</feature>
<keyword evidence="10" id="KW-1185">Reference proteome</keyword>
<dbReference type="OrthoDB" id="1451596at2"/>
<dbReference type="STRING" id="477680.SAMN05421788_106303"/>
<dbReference type="GO" id="GO:0005886">
    <property type="term" value="C:plasma membrane"/>
    <property type="evidence" value="ECO:0007669"/>
    <property type="project" value="UniProtKB-SubCell"/>
</dbReference>
<accession>A0A173MFF8</accession>
<evidence type="ECO:0000256" key="3">
    <source>
        <dbReference type="ARBA" id="ARBA00022692"/>
    </source>
</evidence>
<dbReference type="Pfam" id="PF02687">
    <property type="entry name" value="FtsX"/>
    <property type="match status" value="2"/>
</dbReference>
<evidence type="ECO:0000256" key="2">
    <source>
        <dbReference type="ARBA" id="ARBA00022475"/>
    </source>
</evidence>
<feature type="transmembrane region" description="Helical" evidence="6">
    <location>
        <begin position="674"/>
        <end position="698"/>
    </location>
</feature>
<keyword evidence="2" id="KW-1003">Cell membrane</keyword>
<evidence type="ECO:0000313" key="10">
    <source>
        <dbReference type="Proteomes" id="UP000186917"/>
    </source>
</evidence>